<name>A0ABQ9IY71_9CUCU</name>
<organism evidence="1 2">
    <name type="scientific">Molorchus minor</name>
    <dbReference type="NCBI Taxonomy" id="1323400"/>
    <lineage>
        <taxon>Eukaryota</taxon>
        <taxon>Metazoa</taxon>
        <taxon>Ecdysozoa</taxon>
        <taxon>Arthropoda</taxon>
        <taxon>Hexapoda</taxon>
        <taxon>Insecta</taxon>
        <taxon>Pterygota</taxon>
        <taxon>Neoptera</taxon>
        <taxon>Endopterygota</taxon>
        <taxon>Coleoptera</taxon>
        <taxon>Polyphaga</taxon>
        <taxon>Cucujiformia</taxon>
        <taxon>Chrysomeloidea</taxon>
        <taxon>Cerambycidae</taxon>
        <taxon>Lamiinae</taxon>
        <taxon>Monochamini</taxon>
        <taxon>Molorchus</taxon>
    </lineage>
</organism>
<reference evidence="1" key="1">
    <citation type="journal article" date="2023" name="Insect Mol. Biol.">
        <title>Genome sequencing provides insights into the evolution of gene families encoding plant cell wall-degrading enzymes in longhorned beetles.</title>
        <authorList>
            <person name="Shin N.R."/>
            <person name="Okamura Y."/>
            <person name="Kirsch R."/>
            <person name="Pauchet Y."/>
        </authorList>
    </citation>
    <scope>NUCLEOTIDE SEQUENCE</scope>
    <source>
        <strain evidence="1">MMC_N1</strain>
    </source>
</reference>
<accession>A0ABQ9IY71</accession>
<proteinExistence type="predicted"/>
<keyword evidence="2" id="KW-1185">Reference proteome</keyword>
<sequence>MIEALLILYQLKDSNLAFAANNRTKVSTIPPMSDKKRLKLLKWRVKPILWDKSCEVLQPLRQPNSIQSSSERCESNMQWSIGLDSNTARENRNSHIKLDTSKILFLSS</sequence>
<evidence type="ECO:0000313" key="2">
    <source>
        <dbReference type="Proteomes" id="UP001162164"/>
    </source>
</evidence>
<gene>
    <name evidence="1" type="ORF">NQ317_014169</name>
</gene>
<comment type="caution">
    <text evidence="1">The sequence shown here is derived from an EMBL/GenBank/DDBJ whole genome shotgun (WGS) entry which is preliminary data.</text>
</comment>
<dbReference type="EMBL" id="JAPWTJ010001880">
    <property type="protein sequence ID" value="KAJ8969032.1"/>
    <property type="molecule type" value="Genomic_DNA"/>
</dbReference>
<protein>
    <submittedName>
        <fullName evidence="1">Uncharacterized protein</fullName>
    </submittedName>
</protein>
<evidence type="ECO:0000313" key="1">
    <source>
        <dbReference type="EMBL" id="KAJ8969032.1"/>
    </source>
</evidence>
<dbReference type="Proteomes" id="UP001162164">
    <property type="component" value="Unassembled WGS sequence"/>
</dbReference>